<keyword evidence="2" id="KW-0812">Transmembrane</keyword>
<comment type="caution">
    <text evidence="3">The sequence shown here is derived from an EMBL/GenBank/DDBJ whole genome shotgun (WGS) entry which is preliminary data.</text>
</comment>
<keyword evidence="2" id="KW-1133">Transmembrane helix</keyword>
<dbReference type="Proteomes" id="UP001642360">
    <property type="component" value="Unassembled WGS sequence"/>
</dbReference>
<accession>A0ABC8UCZ4</accession>
<feature type="non-terminal residue" evidence="3">
    <location>
        <position position="1"/>
    </location>
</feature>
<evidence type="ECO:0000313" key="3">
    <source>
        <dbReference type="EMBL" id="CAK9177870.1"/>
    </source>
</evidence>
<protein>
    <submittedName>
        <fullName evidence="3">Uncharacterized protein</fullName>
    </submittedName>
</protein>
<dbReference type="AlphaFoldDB" id="A0ABC8UCZ4"/>
<evidence type="ECO:0000256" key="2">
    <source>
        <dbReference type="SAM" id="Phobius"/>
    </source>
</evidence>
<gene>
    <name evidence="3" type="ORF">ILEXP_LOCUS47791</name>
</gene>
<evidence type="ECO:0000313" key="4">
    <source>
        <dbReference type="Proteomes" id="UP001642360"/>
    </source>
</evidence>
<evidence type="ECO:0000256" key="1">
    <source>
        <dbReference type="SAM" id="MobiDB-lite"/>
    </source>
</evidence>
<proteinExistence type="predicted"/>
<feature type="region of interest" description="Disordered" evidence="1">
    <location>
        <begin position="27"/>
        <end position="76"/>
    </location>
</feature>
<keyword evidence="2" id="KW-0472">Membrane</keyword>
<organism evidence="3 4">
    <name type="scientific">Ilex paraguariensis</name>
    <name type="common">yerba mate</name>
    <dbReference type="NCBI Taxonomy" id="185542"/>
    <lineage>
        <taxon>Eukaryota</taxon>
        <taxon>Viridiplantae</taxon>
        <taxon>Streptophyta</taxon>
        <taxon>Embryophyta</taxon>
        <taxon>Tracheophyta</taxon>
        <taxon>Spermatophyta</taxon>
        <taxon>Magnoliopsida</taxon>
        <taxon>eudicotyledons</taxon>
        <taxon>Gunneridae</taxon>
        <taxon>Pentapetalae</taxon>
        <taxon>asterids</taxon>
        <taxon>campanulids</taxon>
        <taxon>Aquifoliales</taxon>
        <taxon>Aquifoliaceae</taxon>
        <taxon>Ilex</taxon>
    </lineage>
</organism>
<feature type="transmembrane region" description="Helical" evidence="2">
    <location>
        <begin position="6"/>
        <end position="26"/>
    </location>
</feature>
<sequence length="76" mass="8170">VIDLIEGLFLTFLAVILMGALLHFMARTKRPGPGPRSPPTKNPKSHKRSGEGSSKDPNVQRKKAKKDAASGFKGSV</sequence>
<feature type="compositionally biased region" description="Pro residues" evidence="1">
    <location>
        <begin position="32"/>
        <end position="41"/>
    </location>
</feature>
<dbReference type="EMBL" id="CAUOFW020007169">
    <property type="protein sequence ID" value="CAK9177870.1"/>
    <property type="molecule type" value="Genomic_DNA"/>
</dbReference>
<keyword evidence="4" id="KW-1185">Reference proteome</keyword>
<reference evidence="3 4" key="1">
    <citation type="submission" date="2024-02" db="EMBL/GenBank/DDBJ databases">
        <authorList>
            <person name="Vignale AGUSTIN F."/>
            <person name="Sosa J E."/>
            <person name="Modenutti C."/>
        </authorList>
    </citation>
    <scope>NUCLEOTIDE SEQUENCE [LARGE SCALE GENOMIC DNA]</scope>
</reference>
<name>A0ABC8UCZ4_9AQUA</name>